<dbReference type="EMBL" id="WIVE01000111">
    <property type="protein sequence ID" value="MQX38500.1"/>
    <property type="molecule type" value="Genomic_DNA"/>
</dbReference>
<gene>
    <name evidence="2" type="ORF">GHC57_18460</name>
</gene>
<dbReference type="CDD" id="cd18683">
    <property type="entry name" value="PIN_VapC-like"/>
    <property type="match status" value="1"/>
</dbReference>
<accession>A0A7X2D6Q7</accession>
<reference evidence="2 3" key="1">
    <citation type="submission" date="2019-10" db="EMBL/GenBank/DDBJ databases">
        <title>Draft whole-genome sequence of the purple nonsulfur photosynthetic bacterium Roseospira navarrensis DSM 15114.</title>
        <authorList>
            <person name="Kyndt J.A."/>
            <person name="Meyer T.E."/>
        </authorList>
    </citation>
    <scope>NUCLEOTIDE SEQUENCE [LARGE SCALE GENOMIC DNA]</scope>
    <source>
        <strain evidence="2 3">DSM 15114</strain>
    </source>
</reference>
<protein>
    <submittedName>
        <fullName evidence="2">PIN domain-containing protein</fullName>
    </submittedName>
</protein>
<name>A0A7X2D6Q7_9PROT</name>
<dbReference type="InterPro" id="IPR002716">
    <property type="entry name" value="PIN_dom"/>
</dbReference>
<dbReference type="AlphaFoldDB" id="A0A7X2D6Q7"/>
<evidence type="ECO:0000259" key="1">
    <source>
        <dbReference type="Pfam" id="PF01850"/>
    </source>
</evidence>
<dbReference type="OrthoDB" id="6637310at2"/>
<dbReference type="SUPFAM" id="SSF88723">
    <property type="entry name" value="PIN domain-like"/>
    <property type="match status" value="1"/>
</dbReference>
<dbReference type="Pfam" id="PF01850">
    <property type="entry name" value="PIN"/>
    <property type="match status" value="1"/>
</dbReference>
<organism evidence="2 3">
    <name type="scientific">Roseospira navarrensis</name>
    <dbReference type="NCBI Taxonomy" id="140058"/>
    <lineage>
        <taxon>Bacteria</taxon>
        <taxon>Pseudomonadati</taxon>
        <taxon>Pseudomonadota</taxon>
        <taxon>Alphaproteobacteria</taxon>
        <taxon>Rhodospirillales</taxon>
        <taxon>Rhodospirillaceae</taxon>
        <taxon>Roseospira</taxon>
    </lineage>
</organism>
<evidence type="ECO:0000313" key="2">
    <source>
        <dbReference type="EMBL" id="MQX38500.1"/>
    </source>
</evidence>
<proteinExistence type="predicted"/>
<feature type="domain" description="PIN" evidence="1">
    <location>
        <begin position="2"/>
        <end position="122"/>
    </location>
</feature>
<evidence type="ECO:0000313" key="3">
    <source>
        <dbReference type="Proteomes" id="UP000434582"/>
    </source>
</evidence>
<sequence>MIALDTNLLVRYITQDDDAQSPVATGVIEDRCTPDAPGWISLVVLCELVWVLSRAYRYDKAQIADVLDRLLATAELRVEQEELARAALAGWRTSGADFADHVILESARAAGALPLVTLDRRLGAHSDAALAPDIVVE</sequence>
<comment type="caution">
    <text evidence="2">The sequence shown here is derived from an EMBL/GenBank/DDBJ whole genome shotgun (WGS) entry which is preliminary data.</text>
</comment>
<dbReference type="PANTHER" id="PTHR39664">
    <property type="match status" value="1"/>
</dbReference>
<dbReference type="PANTHER" id="PTHR39664:SF2">
    <property type="entry name" value="NUCLEIC ACID-BINDING PROTEIN, CONTAINING PIN DOMAIN-RELATED"/>
    <property type="match status" value="1"/>
</dbReference>
<dbReference type="InterPro" id="IPR029060">
    <property type="entry name" value="PIN-like_dom_sf"/>
</dbReference>
<dbReference type="Gene3D" id="3.40.50.1010">
    <property type="entry name" value="5'-nuclease"/>
    <property type="match status" value="1"/>
</dbReference>
<dbReference type="RefSeq" id="WP_153347031.1">
    <property type="nucleotide sequence ID" value="NZ_WIVE01000111.1"/>
</dbReference>
<dbReference type="Proteomes" id="UP000434582">
    <property type="component" value="Unassembled WGS sequence"/>
</dbReference>
<keyword evidence="3" id="KW-1185">Reference proteome</keyword>